<dbReference type="AlphaFoldDB" id="A0A6L9JL59"/>
<dbReference type="InterPro" id="IPR006533">
    <property type="entry name" value="T6SS_Vgr_RhsGE"/>
</dbReference>
<dbReference type="Gene3D" id="2.30.110.50">
    <property type="match status" value="1"/>
</dbReference>
<dbReference type="SUPFAM" id="SSF69279">
    <property type="entry name" value="Phage tail proteins"/>
    <property type="match status" value="2"/>
</dbReference>
<evidence type="ECO:0000256" key="2">
    <source>
        <dbReference type="SAM" id="MobiDB-lite"/>
    </source>
</evidence>
<dbReference type="Pfam" id="PF22178">
    <property type="entry name" value="Gp5_trimer_C"/>
    <property type="match status" value="1"/>
</dbReference>
<dbReference type="EMBL" id="WSFA01000034">
    <property type="protein sequence ID" value="NDL40017.1"/>
    <property type="molecule type" value="Genomic_DNA"/>
</dbReference>
<comment type="similarity">
    <text evidence="1">Belongs to the VgrG protein family.</text>
</comment>
<feature type="domain" description="Gp5/Type VI secretion system Vgr C-terminal trimerisation" evidence="4">
    <location>
        <begin position="464"/>
        <end position="574"/>
    </location>
</feature>
<dbReference type="Gene3D" id="3.55.50.10">
    <property type="entry name" value="Baseplate protein-like domains"/>
    <property type="match status" value="1"/>
</dbReference>
<evidence type="ECO:0000256" key="1">
    <source>
        <dbReference type="ARBA" id="ARBA00005558"/>
    </source>
</evidence>
<dbReference type="InterPro" id="IPR054030">
    <property type="entry name" value="Gp5_Vgr_C"/>
</dbReference>
<sequence length="713" mass="80198">MVQLCRVSNMDGLVFTCRIGALPQTTFQVAQFTLQEELSQLYRLTLKVVSSRDDIPLNEQLGDSASLTITRNGVTERTINGLITGAEQGNTDGRSTFYIFTVRPTMWLMTLNQDSRIFHLKSVPEILTILLKDHRILFTRDTLYKRHAEREYTTQKRESAYDFWCRLAAEEGIIFWFEEEQTLFCDCHLGMQADIALTYNTHPETDETDTTAYQWSYGEYLCSNGTVQKDHNFLNPKYSLEHQKQSDDSGHHSVFESYGRFQWDEEGKPFTQLRLEQLRNYSKVGTAKTNCIRLRPGKIFTLQSHPIEAMNARWQLISVTHHGWQPVASDDGGEGTTLTNEVAFIPGNQDWRPPYRYKPLADGDEVATVVGVGSEEIYVNEHGAIRIHFHWNRYDKADDNASCWVRVAQGWNGNGFGFMAIPRVGQEVIVSYLNGDIDRPIVTGCTYNGLNRPPLNLPAEKTRTTFKTRTHGGEGFNELRFEDNKGSEEVFIHAQRDMNSQILRDKTTQIGHDQQTEVAHNRTAIIKNDDDEAVQGGQTLEVGQNQTVTIKGQQALSIGKSHQLNIADNQQITVGKHITVHSESGQIIIGNAGGQIVIDPMGNIRIEGVSITMTDHITGKKSAGALFDYSARYTLLSEQSGKPLAHTRYTITTAGGQTLSGKTDALGRTVIVQSEAEENLQLSSPENPPKPKQTLYQASDNTPVEHVMEFTEK</sequence>
<dbReference type="SUPFAM" id="SSF69349">
    <property type="entry name" value="Phage fibre proteins"/>
    <property type="match status" value="1"/>
</dbReference>
<dbReference type="Pfam" id="PF05954">
    <property type="entry name" value="Phage_GPD"/>
    <property type="match status" value="1"/>
</dbReference>
<dbReference type="NCBIfam" id="TIGR01646">
    <property type="entry name" value="vgr_GE"/>
    <property type="match status" value="1"/>
</dbReference>
<dbReference type="Gene3D" id="4.10.220.110">
    <property type="match status" value="1"/>
</dbReference>
<dbReference type="SUPFAM" id="SSF69255">
    <property type="entry name" value="gp5 N-terminal domain-like"/>
    <property type="match status" value="1"/>
</dbReference>
<dbReference type="InterPro" id="IPR017847">
    <property type="entry name" value="T6SS_RhsGE_Vgr_subset"/>
</dbReference>
<dbReference type="KEGG" id="plum:A4R40_02265"/>
<evidence type="ECO:0000313" key="6">
    <source>
        <dbReference type="Proteomes" id="UP000479300"/>
    </source>
</evidence>
<feature type="region of interest" description="Disordered" evidence="2">
    <location>
        <begin position="678"/>
        <end position="713"/>
    </location>
</feature>
<dbReference type="InterPro" id="IPR037026">
    <property type="entry name" value="Vgr_OB-fold_dom_sf"/>
</dbReference>
<feature type="domain" description="Gp5/Type VI secretion system Vgr protein OB-fold" evidence="3">
    <location>
        <begin position="386"/>
        <end position="447"/>
    </location>
</feature>
<comment type="caution">
    <text evidence="5">The sequence shown here is derived from an EMBL/GenBank/DDBJ whole genome shotgun (WGS) entry which is preliminary data.</text>
</comment>
<name>A0A6L9JL59_PHOLM</name>
<dbReference type="PANTHER" id="PTHR32305">
    <property type="match status" value="1"/>
</dbReference>
<proteinExistence type="inferred from homology"/>
<dbReference type="Gene3D" id="2.40.50.230">
    <property type="entry name" value="Gp5 N-terminal domain"/>
    <property type="match status" value="1"/>
</dbReference>
<protein>
    <submittedName>
        <fullName evidence="5">Type VI secretion system tip protein VgrG</fullName>
    </submittedName>
</protein>
<organism evidence="5 6">
    <name type="scientific">Photorhabdus laumondii subsp. laumondii</name>
    <name type="common">Photorhabdus luminescens subsp. laumondii</name>
    <dbReference type="NCBI Taxonomy" id="141679"/>
    <lineage>
        <taxon>Bacteria</taxon>
        <taxon>Pseudomonadati</taxon>
        <taxon>Pseudomonadota</taxon>
        <taxon>Gammaproteobacteria</taxon>
        <taxon>Enterobacterales</taxon>
        <taxon>Morganellaceae</taxon>
        <taxon>Photorhabdus</taxon>
    </lineage>
</organism>
<gene>
    <name evidence="5" type="primary">tssI</name>
    <name evidence="5" type="ORF">GPY51_14880</name>
</gene>
<evidence type="ECO:0000259" key="4">
    <source>
        <dbReference type="Pfam" id="PF22178"/>
    </source>
</evidence>
<dbReference type="InterPro" id="IPR006531">
    <property type="entry name" value="Gp5/Vgr_OB"/>
</dbReference>
<dbReference type="RefSeq" id="WP_049789726.1">
    <property type="nucleotide sequence ID" value="NZ_CAWPGE010000032.1"/>
</dbReference>
<dbReference type="Pfam" id="PF04717">
    <property type="entry name" value="Phage_base_V"/>
    <property type="match status" value="1"/>
</dbReference>
<dbReference type="PANTHER" id="PTHR32305:SF11">
    <property type="entry name" value="TYPE VI SECRETION SYSTEM SPIKE PROTEIN VGRG3"/>
    <property type="match status" value="1"/>
</dbReference>
<accession>A0A6L9JL59</accession>
<evidence type="ECO:0000259" key="3">
    <source>
        <dbReference type="Pfam" id="PF04717"/>
    </source>
</evidence>
<evidence type="ECO:0000313" key="5">
    <source>
        <dbReference type="EMBL" id="NDL40017.1"/>
    </source>
</evidence>
<dbReference type="InterPro" id="IPR050708">
    <property type="entry name" value="T6SS_VgrG/RHS"/>
</dbReference>
<dbReference type="NCBIfam" id="TIGR03361">
    <property type="entry name" value="VI_Rhs_Vgr"/>
    <property type="match status" value="1"/>
</dbReference>
<dbReference type="Proteomes" id="UP000479300">
    <property type="component" value="Unassembled WGS sequence"/>
</dbReference>
<reference evidence="5 6" key="1">
    <citation type="submission" date="2019-12" db="EMBL/GenBank/DDBJ databases">
        <title>Engineering Photorhabdus to improve their lethality against agricultural pests.</title>
        <authorList>
            <person name="Machado R.A.R."/>
        </authorList>
    </citation>
    <scope>NUCLEOTIDE SEQUENCE [LARGE SCALE GENOMIC DNA]</scope>
    <source>
        <strain evidence="5 6">EN01</strain>
    </source>
</reference>